<dbReference type="InterPro" id="IPR001927">
    <property type="entry name" value="Na/Gal_symport"/>
</dbReference>
<feature type="transmembrane region" description="Helical" evidence="1">
    <location>
        <begin position="156"/>
        <end position="177"/>
    </location>
</feature>
<dbReference type="InterPro" id="IPR036259">
    <property type="entry name" value="MFS_trans_sf"/>
</dbReference>
<sequence>MKTVESVYTEKIGVGEKLAYGCGDLASNLVMVLTGTYISFFYTDALGLNVGIVGTLILISRFFDGFTDIIMGFIMDKTKSKHGKARAWMLWLAIPFGVCTALLTMVPNLGNVGKYIYVFISYNVVTTFLYTAINIPYGALNSLMTRDQTQRETINVFRMTMAQIGGLIINALTLPFVNAVGGSTNQSAWMIVSSVYGILATLLFLLCFVKTKERVNVVSDEDRKIGFIKTLKLMIKNDAWLLICAIWVVNILGMAIGMGVGVYYAKYILHSEAYFGFLAVIQQGVSIVLMAMMMPFVKKFGKRNVALVGTIISLISQLLIIVNPTSFSWLVVCNIVKGIGAAPLMATLFAMMADSIEYGHWKTGVRIEGTLYSATTFGAKVGGGVGMVVATTVLGMAGYNGALAVQSESAITAISNLYIYAPIIFLVILPILYCFYKLDKQYPQVMKELAEREDKNK</sequence>
<dbReference type="PANTHER" id="PTHR11328:SF24">
    <property type="entry name" value="MAJOR FACILITATOR SUPERFAMILY (MFS) PROFILE DOMAIN-CONTAINING PROTEIN"/>
    <property type="match status" value="1"/>
</dbReference>
<dbReference type="CDD" id="cd17332">
    <property type="entry name" value="MFS_MelB_like"/>
    <property type="match status" value="1"/>
</dbReference>
<keyword evidence="1" id="KW-0812">Transmembrane</keyword>
<evidence type="ECO:0000256" key="1">
    <source>
        <dbReference type="SAM" id="Phobius"/>
    </source>
</evidence>
<feature type="transmembrane region" description="Helical" evidence="1">
    <location>
        <begin position="305"/>
        <end position="322"/>
    </location>
</feature>
<dbReference type="PANTHER" id="PTHR11328">
    <property type="entry name" value="MAJOR FACILITATOR SUPERFAMILY DOMAIN-CONTAINING PROTEIN"/>
    <property type="match status" value="1"/>
</dbReference>
<dbReference type="GO" id="GO:0005886">
    <property type="term" value="C:plasma membrane"/>
    <property type="evidence" value="ECO:0007669"/>
    <property type="project" value="TreeGrafter"/>
</dbReference>
<feature type="transmembrane region" description="Helical" evidence="1">
    <location>
        <begin position="189"/>
        <end position="209"/>
    </location>
</feature>
<dbReference type="GO" id="GO:0008643">
    <property type="term" value="P:carbohydrate transport"/>
    <property type="evidence" value="ECO:0007669"/>
    <property type="project" value="InterPro"/>
</dbReference>
<evidence type="ECO:0000313" key="3">
    <source>
        <dbReference type="Proteomes" id="UP000095594"/>
    </source>
</evidence>
<dbReference type="GO" id="GO:0006814">
    <property type="term" value="P:sodium ion transport"/>
    <property type="evidence" value="ECO:0007669"/>
    <property type="project" value="InterPro"/>
</dbReference>
<keyword evidence="2" id="KW-0813">Transport</keyword>
<evidence type="ECO:0000313" key="2">
    <source>
        <dbReference type="EMBL" id="CUO83470.1"/>
    </source>
</evidence>
<feature type="transmembrane region" description="Helical" evidence="1">
    <location>
        <begin position="273"/>
        <end position="293"/>
    </location>
</feature>
<feature type="transmembrane region" description="Helical" evidence="1">
    <location>
        <begin position="115"/>
        <end position="135"/>
    </location>
</feature>
<dbReference type="EMBL" id="CYZX01000017">
    <property type="protein sequence ID" value="CUO83470.1"/>
    <property type="molecule type" value="Genomic_DNA"/>
</dbReference>
<dbReference type="SUPFAM" id="SSF103473">
    <property type="entry name" value="MFS general substrate transporter"/>
    <property type="match status" value="1"/>
</dbReference>
<name>A0A174IED0_9CLOT</name>
<dbReference type="OrthoDB" id="9764596at2"/>
<dbReference type="Pfam" id="PF13347">
    <property type="entry name" value="MFS_2"/>
    <property type="match status" value="1"/>
</dbReference>
<feature type="transmembrane region" description="Helical" evidence="1">
    <location>
        <begin position="87"/>
        <end position="109"/>
    </location>
</feature>
<gene>
    <name evidence="2" type="primary">yicJ</name>
    <name evidence="2" type="ORF">ERS852471_02415</name>
</gene>
<proteinExistence type="predicted"/>
<dbReference type="GO" id="GO:0015293">
    <property type="term" value="F:symporter activity"/>
    <property type="evidence" value="ECO:0007669"/>
    <property type="project" value="InterPro"/>
</dbReference>
<keyword evidence="1" id="KW-1133">Transmembrane helix</keyword>
<feature type="transmembrane region" description="Helical" evidence="1">
    <location>
        <begin position="18"/>
        <end position="40"/>
    </location>
</feature>
<feature type="transmembrane region" description="Helical" evidence="1">
    <location>
        <begin position="417"/>
        <end position="436"/>
    </location>
</feature>
<feature type="transmembrane region" description="Helical" evidence="1">
    <location>
        <begin position="239"/>
        <end position="261"/>
    </location>
</feature>
<organism evidence="2 3">
    <name type="scientific">Clostridium disporicum</name>
    <dbReference type="NCBI Taxonomy" id="84024"/>
    <lineage>
        <taxon>Bacteria</taxon>
        <taxon>Bacillati</taxon>
        <taxon>Bacillota</taxon>
        <taxon>Clostridia</taxon>
        <taxon>Eubacteriales</taxon>
        <taxon>Clostridiaceae</taxon>
        <taxon>Clostridium</taxon>
    </lineage>
</organism>
<accession>A0A174IED0</accession>
<dbReference type="InterPro" id="IPR039672">
    <property type="entry name" value="MFS_2"/>
</dbReference>
<dbReference type="NCBIfam" id="TIGR00792">
    <property type="entry name" value="gph"/>
    <property type="match status" value="1"/>
</dbReference>
<keyword evidence="2" id="KW-0762">Sugar transport</keyword>
<dbReference type="RefSeq" id="WP_055266886.1">
    <property type="nucleotide sequence ID" value="NZ_CABIXQ010000017.1"/>
</dbReference>
<reference evidence="2 3" key="1">
    <citation type="submission" date="2015-09" db="EMBL/GenBank/DDBJ databases">
        <authorList>
            <consortium name="Pathogen Informatics"/>
        </authorList>
    </citation>
    <scope>NUCLEOTIDE SEQUENCE [LARGE SCALE GENOMIC DNA]</scope>
    <source>
        <strain evidence="2 3">2789STDY5834856</strain>
    </source>
</reference>
<feature type="transmembrane region" description="Helical" evidence="1">
    <location>
        <begin position="371"/>
        <end position="397"/>
    </location>
</feature>
<keyword evidence="1" id="KW-0472">Membrane</keyword>
<dbReference type="AlphaFoldDB" id="A0A174IED0"/>
<protein>
    <submittedName>
        <fullName evidence="2">Sugar transporter</fullName>
    </submittedName>
</protein>
<dbReference type="Gene3D" id="1.20.1250.20">
    <property type="entry name" value="MFS general substrate transporter like domains"/>
    <property type="match status" value="2"/>
</dbReference>
<dbReference type="Proteomes" id="UP000095594">
    <property type="component" value="Unassembled WGS sequence"/>
</dbReference>
<feature type="transmembrane region" description="Helical" evidence="1">
    <location>
        <begin position="328"/>
        <end position="350"/>
    </location>
</feature>
<feature type="transmembrane region" description="Helical" evidence="1">
    <location>
        <begin position="52"/>
        <end position="75"/>
    </location>
</feature>